<feature type="compositionally biased region" description="Low complexity" evidence="1">
    <location>
        <begin position="76"/>
        <end position="94"/>
    </location>
</feature>
<dbReference type="InterPro" id="IPR045126">
    <property type="entry name" value="TRAPPC10/Trs130"/>
</dbReference>
<evidence type="ECO:0000313" key="4">
    <source>
        <dbReference type="Proteomes" id="UP001530315"/>
    </source>
</evidence>
<dbReference type="InterPro" id="IPR056913">
    <property type="entry name" value="TRAPPC10/Trs130_N"/>
</dbReference>
<dbReference type="EMBL" id="JALLAZ020001798">
    <property type="protein sequence ID" value="KAL3763595.1"/>
    <property type="molecule type" value="Genomic_DNA"/>
</dbReference>
<dbReference type="Proteomes" id="UP001530315">
    <property type="component" value="Unassembled WGS sequence"/>
</dbReference>
<dbReference type="PANTHER" id="PTHR13251">
    <property type="entry name" value="EPILEPSY HOLOPROSENCEPHALY CANDIDATE 1/TMEM1"/>
    <property type="match status" value="1"/>
</dbReference>
<feature type="compositionally biased region" description="Basic residues" evidence="1">
    <location>
        <begin position="37"/>
        <end position="57"/>
    </location>
</feature>
<dbReference type="Pfam" id="PF23036">
    <property type="entry name" value="TRAPPC10_1st"/>
    <property type="match status" value="1"/>
</dbReference>
<dbReference type="PANTHER" id="PTHR13251:SF3">
    <property type="entry name" value="TRAFFICKING PROTEIN PARTICLE COMPLEX SUBUNIT 10"/>
    <property type="match status" value="1"/>
</dbReference>
<protein>
    <recommendedName>
        <fullName evidence="2">TRAPPC10/Trs130 N-terminal domain-containing protein</fullName>
    </recommendedName>
</protein>
<feature type="domain" description="TRAPPC10/Trs130 N-terminal" evidence="2">
    <location>
        <begin position="444"/>
        <end position="478"/>
    </location>
</feature>
<keyword evidence="4" id="KW-1185">Reference proteome</keyword>
<sequence>MRKEDGGQAVAPPPPARRRQEDSLADTVGQTSCRTLGRIRPRPRSSSRRRPLRRRGSRSQDRRGIVGRGDSGPARTGGAAAAVATTAATTTTVAEVPPPQSSGGGGIGRGGGGGGLFGNYLRGGGGAVDNVGAAISSPNVGADVPSPPDLFDRLSSSFESRHSSTLRDLPIVHPRTSSRITLPSLPVTLVPTMRPTSDPVDWHLDPYCHVYVAAVGGLEHYRTRVRPALRAFVNQIEGSGTTVATAATATAATTAATASAGGGGVATTSGALARAGLAAGKSVAAGNFGSRHVVVIVPIGVLATTMTTTAATTAATTAGGGNSSASAAAAGGGGGRNEVRELYHKVIKDFPNARTVVMSTLLDGGALSAGPLIGQEWKAFLHSLGGAVVDGFHDRVRRYDEELRRLDSERAAFFRKLSGDGQSRSHEPTTTGGGNASDGIHFDLSHFFLVKESLAFTYEQMRLFEEAKLQYEELSAFLPEDAWRQLAQQQRQRQHSGENDEGTGGETGRMNNASPSDLAMAGDSYGFRHHIKISGKDLRSVSQYVPQYMYTREVRLLFQMGMASAVKILVLSKDFIIRSYRTQLLDVEAEFRRMWRKEIEEATVDSSSEEILARQIKLRREISKKVANVEGWAASSCWDVKVASANYFAFTTISTNKIEQQGEGKQQHRSVVDERINTVPTATTTEEIEAAQCLAELIEFAILRLMRLGDLALGELGLIKEGGLRGFVNPIRRATSERPLDTLKPWEPWRELQKSRCKINANQKNNNEKSKNWPSILPNSGIPSWLHKSMENASLYEETYLELADAAVFFNRRAGRFRFASRLEDHRAEVLIARGEYTLGAHVLSNNVGACARDQWTRAHYWRIFRLACCQRMSGDVLAYLETLTQSFNPKLSSVAPKKTASLFQKDLEAIITDAAVAEPRWGAFPFLETELSIESDAASGKSVQPLPYLRRKLTKHLCFVGNELRFSLSIRSHLPRPIAVNGVRLYLVTLEQYEFIYGRRNGLVTEDDAFRILSIDSPIDIRPGKNDFSFSWQPMTVNSYVLATVEIQWKEASFFYDSALLRKPLIGLDVHPSEPTQTIELNPLFLIPGHVQNVRLVFYSGSDYITEGLVRLICSDGLLVVPPKTDPSKLDNAWSDECVISLDACGPGKKKVITTLVKSSTLKHEPDADNIQTMWAKVETRYRQESYNAVMENGEEPKSNPMQTLLEAMVTTLDRPALAMDDAEAFVLGDNHVMVNISLQCNSPVPFFIKEWHLDLPPPLDVDVDGDLNMGMFHHAILEGEMLLFGFKCIRTHASVKEIRCEKPLLRVVLQDDFGKTFLQVLPVNLVGIYKELLNEDAELYTASAELTCSADEGTVGHPVPFAYDLNLQSLMTPRQRKRASLDNASVTSAHGCPILFTIVSDGSEWIVSGKVQGLIKPSSGSESISLHFRGIPTQSGILRSFPELYLEYLPMKNSDSVSASSPPITVQCKNPICFQSFAYTTSLSLAVPATIDEF</sequence>
<proteinExistence type="predicted"/>
<feature type="region of interest" description="Disordered" evidence="1">
    <location>
        <begin position="487"/>
        <end position="515"/>
    </location>
</feature>
<gene>
    <name evidence="3" type="ORF">ACHAW5_009596</name>
</gene>
<comment type="caution">
    <text evidence="3">The sequence shown here is derived from an EMBL/GenBank/DDBJ whole genome shotgun (WGS) entry which is preliminary data.</text>
</comment>
<feature type="region of interest" description="Disordered" evidence="1">
    <location>
        <begin position="315"/>
        <end position="335"/>
    </location>
</feature>
<organism evidence="3 4">
    <name type="scientific">Stephanodiscus triporus</name>
    <dbReference type="NCBI Taxonomy" id="2934178"/>
    <lineage>
        <taxon>Eukaryota</taxon>
        <taxon>Sar</taxon>
        <taxon>Stramenopiles</taxon>
        <taxon>Ochrophyta</taxon>
        <taxon>Bacillariophyta</taxon>
        <taxon>Coscinodiscophyceae</taxon>
        <taxon>Thalassiosirophycidae</taxon>
        <taxon>Stephanodiscales</taxon>
        <taxon>Stephanodiscaceae</taxon>
        <taxon>Stephanodiscus</taxon>
    </lineage>
</organism>
<feature type="region of interest" description="Disordered" evidence="1">
    <location>
        <begin position="1"/>
        <end position="109"/>
    </location>
</feature>
<evidence type="ECO:0000259" key="2">
    <source>
        <dbReference type="Pfam" id="PF23036"/>
    </source>
</evidence>
<feature type="compositionally biased region" description="Low complexity" evidence="1">
    <location>
        <begin position="315"/>
        <end position="329"/>
    </location>
</feature>
<name>A0ABD3MHM4_9STRA</name>
<evidence type="ECO:0000256" key="1">
    <source>
        <dbReference type="SAM" id="MobiDB-lite"/>
    </source>
</evidence>
<evidence type="ECO:0000313" key="3">
    <source>
        <dbReference type="EMBL" id="KAL3763595.1"/>
    </source>
</evidence>
<accession>A0ABD3MHM4</accession>
<feature type="region of interest" description="Disordered" evidence="1">
    <location>
        <begin position="417"/>
        <end position="437"/>
    </location>
</feature>
<reference evidence="3 4" key="1">
    <citation type="submission" date="2024-10" db="EMBL/GenBank/DDBJ databases">
        <title>Updated reference genomes for cyclostephanoid diatoms.</title>
        <authorList>
            <person name="Roberts W.R."/>
            <person name="Alverson A.J."/>
        </authorList>
    </citation>
    <scope>NUCLEOTIDE SEQUENCE [LARGE SCALE GENOMIC DNA]</scope>
    <source>
        <strain evidence="3 4">AJA276-08</strain>
    </source>
</reference>